<dbReference type="PROSITE" id="PS01317">
    <property type="entry name" value="SSRP"/>
    <property type="match status" value="1"/>
</dbReference>
<evidence type="ECO:0000313" key="4">
    <source>
        <dbReference type="EMBL" id="PIT95201.1"/>
    </source>
</evidence>
<dbReference type="PANTHER" id="PTHR30308">
    <property type="entry name" value="TMRNA-BINDING COMPONENT OF TRANS-TRANSLATION TAGGING COMPLEX"/>
    <property type="match status" value="1"/>
</dbReference>
<comment type="similarity">
    <text evidence="3">Belongs to the SmpB family.</text>
</comment>
<sequence length="168" mass="19491">MSVLAVNKRANFDYEILETFEAGIVLYGHEVKAVKNGQISLKGSFVTFKKIAARELPEAYLTNAHIAQYKYASTIKDYDPTRPRQLLLKKREVKYLVGKTHEAGLTLVPLKIYTKRSFIKLEFAVVRGKKKYDKREAIKRRELDRQVRTLTKQKLVRNFKSKIGNRNS</sequence>
<protein>
    <recommendedName>
        <fullName evidence="3">SsrA-binding protein</fullName>
    </recommendedName>
    <alternativeName>
        <fullName evidence="3">Small protein B</fullName>
    </alternativeName>
</protein>
<accession>A0A2M6WQY1</accession>
<evidence type="ECO:0000313" key="5">
    <source>
        <dbReference type="Proteomes" id="UP000228964"/>
    </source>
</evidence>
<dbReference type="GO" id="GO:0070930">
    <property type="term" value="P:trans-translation-dependent protein tagging"/>
    <property type="evidence" value="ECO:0007669"/>
    <property type="project" value="TreeGrafter"/>
</dbReference>
<evidence type="ECO:0000256" key="1">
    <source>
        <dbReference type="ARBA" id="ARBA00022490"/>
    </source>
</evidence>
<comment type="function">
    <text evidence="3">Required for rescue of stalled ribosomes mediated by trans-translation. Binds to transfer-messenger RNA (tmRNA), required for stable association of tmRNA with ribosomes. tmRNA and SmpB together mimic tRNA shape, replacing the anticodon stem-loop with SmpB. tmRNA is encoded by the ssrA gene; the 2 termini fold to resemble tRNA(Ala) and it encodes a 'tag peptide', a short internal open reading frame. During trans-translation Ala-aminoacylated tmRNA acts like a tRNA, entering the A-site of stalled ribosomes, displacing the stalled mRNA. The ribosome then switches to translate the ORF on the tmRNA; the nascent peptide is terminated with the 'tag peptide' encoded by the tmRNA and targeted for degradation. The ribosome is freed to recommence translation, which seems to be the essential function of trans-translation.</text>
</comment>
<gene>
    <name evidence="3" type="primary">smpB</name>
    <name evidence="4" type="ORF">COT96_01815</name>
</gene>
<comment type="subcellular location">
    <subcellularLocation>
        <location evidence="3">Cytoplasm</location>
    </subcellularLocation>
    <text evidence="3">The tmRNA-SmpB complex associates with stalled 70S ribosomes.</text>
</comment>
<evidence type="ECO:0000256" key="2">
    <source>
        <dbReference type="ARBA" id="ARBA00022884"/>
    </source>
</evidence>
<dbReference type="AlphaFoldDB" id="A0A2M6WQY1"/>
<dbReference type="InterPro" id="IPR023620">
    <property type="entry name" value="SmpB"/>
</dbReference>
<evidence type="ECO:0000256" key="3">
    <source>
        <dbReference type="HAMAP-Rule" id="MF_00023"/>
    </source>
</evidence>
<dbReference type="Pfam" id="PF01668">
    <property type="entry name" value="SmpB"/>
    <property type="match status" value="1"/>
</dbReference>
<organism evidence="4 5">
    <name type="scientific">Candidatus Falkowbacteria bacterium CG10_big_fil_rev_8_21_14_0_10_38_22</name>
    <dbReference type="NCBI Taxonomy" id="1974564"/>
    <lineage>
        <taxon>Bacteria</taxon>
        <taxon>Candidatus Falkowiibacteriota</taxon>
    </lineage>
</organism>
<dbReference type="EMBL" id="PFAO01000043">
    <property type="protein sequence ID" value="PIT95201.1"/>
    <property type="molecule type" value="Genomic_DNA"/>
</dbReference>
<dbReference type="CDD" id="cd09294">
    <property type="entry name" value="SmpB"/>
    <property type="match status" value="1"/>
</dbReference>
<dbReference type="GO" id="GO:0070929">
    <property type="term" value="P:trans-translation"/>
    <property type="evidence" value="ECO:0007669"/>
    <property type="project" value="UniProtKB-UniRule"/>
</dbReference>
<dbReference type="HAMAP" id="MF_00023">
    <property type="entry name" value="SmpB"/>
    <property type="match status" value="1"/>
</dbReference>
<proteinExistence type="inferred from homology"/>
<dbReference type="NCBIfam" id="NF003843">
    <property type="entry name" value="PRK05422.1"/>
    <property type="match status" value="1"/>
</dbReference>
<reference evidence="5" key="1">
    <citation type="submission" date="2017-09" db="EMBL/GenBank/DDBJ databases">
        <title>Depth-based differentiation of microbial function through sediment-hosted aquifers and enrichment of novel symbionts in the deep terrestrial subsurface.</title>
        <authorList>
            <person name="Probst A.J."/>
            <person name="Ladd B."/>
            <person name="Jarett J.K."/>
            <person name="Geller-Mcgrath D.E."/>
            <person name="Sieber C.M.K."/>
            <person name="Emerson J.B."/>
            <person name="Anantharaman K."/>
            <person name="Thomas B.C."/>
            <person name="Malmstrom R."/>
            <person name="Stieglmeier M."/>
            <person name="Klingl A."/>
            <person name="Woyke T."/>
            <person name="Ryan C.M."/>
            <person name="Banfield J.F."/>
        </authorList>
    </citation>
    <scope>NUCLEOTIDE SEQUENCE [LARGE SCALE GENOMIC DNA]</scope>
</reference>
<dbReference type="InterPro" id="IPR020081">
    <property type="entry name" value="SsrA-bd_prot_CS"/>
</dbReference>
<name>A0A2M6WQY1_9BACT</name>
<dbReference type="NCBIfam" id="TIGR00086">
    <property type="entry name" value="smpB"/>
    <property type="match status" value="1"/>
</dbReference>
<keyword evidence="1 3" id="KW-0963">Cytoplasm</keyword>
<comment type="caution">
    <text evidence="4">The sequence shown here is derived from an EMBL/GenBank/DDBJ whole genome shotgun (WGS) entry which is preliminary data.</text>
</comment>
<dbReference type="GO" id="GO:0003723">
    <property type="term" value="F:RNA binding"/>
    <property type="evidence" value="ECO:0007669"/>
    <property type="project" value="UniProtKB-UniRule"/>
</dbReference>
<dbReference type="Proteomes" id="UP000228964">
    <property type="component" value="Unassembled WGS sequence"/>
</dbReference>
<dbReference type="SUPFAM" id="SSF74982">
    <property type="entry name" value="Small protein B (SmpB)"/>
    <property type="match status" value="1"/>
</dbReference>
<dbReference type="GO" id="GO:0005829">
    <property type="term" value="C:cytosol"/>
    <property type="evidence" value="ECO:0007669"/>
    <property type="project" value="TreeGrafter"/>
</dbReference>
<keyword evidence="2 3" id="KW-0694">RNA-binding</keyword>
<dbReference type="Gene3D" id="2.40.280.10">
    <property type="match status" value="1"/>
</dbReference>
<dbReference type="InterPro" id="IPR000037">
    <property type="entry name" value="SsrA-bd_prot"/>
</dbReference>
<dbReference type="PANTHER" id="PTHR30308:SF2">
    <property type="entry name" value="SSRA-BINDING PROTEIN"/>
    <property type="match status" value="1"/>
</dbReference>